<organism evidence="2 3">
    <name type="scientific">Ilyomonas limi</name>
    <dbReference type="NCBI Taxonomy" id="2575867"/>
    <lineage>
        <taxon>Bacteria</taxon>
        <taxon>Pseudomonadati</taxon>
        <taxon>Bacteroidota</taxon>
        <taxon>Chitinophagia</taxon>
        <taxon>Chitinophagales</taxon>
        <taxon>Chitinophagaceae</taxon>
        <taxon>Ilyomonas</taxon>
    </lineage>
</organism>
<protein>
    <submittedName>
        <fullName evidence="2">Carotenoid biosynthesis protein</fullName>
    </submittedName>
</protein>
<dbReference type="EMBL" id="SZQL01000002">
    <property type="protein sequence ID" value="TKK70922.1"/>
    <property type="molecule type" value="Genomic_DNA"/>
</dbReference>
<proteinExistence type="predicted"/>
<comment type="caution">
    <text evidence="2">The sequence shown here is derived from an EMBL/GenBank/DDBJ whole genome shotgun (WGS) entry which is preliminary data.</text>
</comment>
<keyword evidence="1" id="KW-0472">Membrane</keyword>
<name>A0A4U3L7B9_9BACT</name>
<dbReference type="Proteomes" id="UP000305848">
    <property type="component" value="Unassembled WGS sequence"/>
</dbReference>
<feature type="transmembrane region" description="Helical" evidence="1">
    <location>
        <begin position="144"/>
        <end position="165"/>
    </location>
</feature>
<dbReference type="Pfam" id="PF04240">
    <property type="entry name" value="Caroten_synth"/>
    <property type="match status" value="1"/>
</dbReference>
<feature type="transmembrane region" description="Helical" evidence="1">
    <location>
        <begin position="103"/>
        <end position="123"/>
    </location>
</feature>
<dbReference type="RefSeq" id="WP_137260521.1">
    <property type="nucleotide sequence ID" value="NZ_SZQL01000002.1"/>
</dbReference>
<evidence type="ECO:0000313" key="2">
    <source>
        <dbReference type="EMBL" id="TKK70922.1"/>
    </source>
</evidence>
<sequence length="232" mass="26445">MHTKRLFTLQHIALFVVLLFHVSGAIGILYTPYKDWFVQNTPLNLLIMAVLLIITQLQKNISFFLFFATACITGFVVELIGVGTGHLFGNYQYGKVLGIQYDGVPLLIGINWFIIMYCTGIISQSLQSWSTKQLAVMQAEVKPSVQFISFITDGALLATLFDFVMEPVAVRLGYWQWLGNGDIPLYNYTCWFVISMLLLAIFKLLPFEKNNPLAVHLFIIQLLFFLLLRTFL</sequence>
<feature type="transmembrane region" description="Helical" evidence="1">
    <location>
        <begin position="12"/>
        <end position="30"/>
    </location>
</feature>
<feature type="transmembrane region" description="Helical" evidence="1">
    <location>
        <begin position="213"/>
        <end position="231"/>
    </location>
</feature>
<gene>
    <name evidence="2" type="ORF">FC093_04300</name>
</gene>
<dbReference type="InterPro" id="IPR007354">
    <property type="entry name" value="CruF-like"/>
</dbReference>
<dbReference type="PANTHER" id="PTHR39419">
    <property type="entry name" value="SLL0814 PROTEIN"/>
    <property type="match status" value="1"/>
</dbReference>
<feature type="transmembrane region" description="Helical" evidence="1">
    <location>
        <begin position="61"/>
        <end position="83"/>
    </location>
</feature>
<dbReference type="AlphaFoldDB" id="A0A4U3L7B9"/>
<dbReference type="OrthoDB" id="9811293at2"/>
<feature type="transmembrane region" description="Helical" evidence="1">
    <location>
        <begin position="185"/>
        <end position="206"/>
    </location>
</feature>
<keyword evidence="1" id="KW-1133">Transmembrane helix</keyword>
<feature type="transmembrane region" description="Helical" evidence="1">
    <location>
        <begin position="36"/>
        <end position="54"/>
    </location>
</feature>
<accession>A0A4U3L7B9</accession>
<dbReference type="PANTHER" id="PTHR39419:SF1">
    <property type="entry name" value="SLL0814 PROTEIN"/>
    <property type="match status" value="1"/>
</dbReference>
<evidence type="ECO:0000313" key="3">
    <source>
        <dbReference type="Proteomes" id="UP000305848"/>
    </source>
</evidence>
<keyword evidence="3" id="KW-1185">Reference proteome</keyword>
<evidence type="ECO:0000256" key="1">
    <source>
        <dbReference type="SAM" id="Phobius"/>
    </source>
</evidence>
<keyword evidence="1" id="KW-0812">Transmembrane</keyword>
<reference evidence="2 3" key="1">
    <citation type="submission" date="2019-05" db="EMBL/GenBank/DDBJ databases">
        <title>Panacibacter sp. strain 17mud1-8 Genome sequencing and assembly.</title>
        <authorList>
            <person name="Chhetri G."/>
        </authorList>
    </citation>
    <scope>NUCLEOTIDE SEQUENCE [LARGE SCALE GENOMIC DNA]</scope>
    <source>
        <strain evidence="2 3">17mud1-8</strain>
    </source>
</reference>